<name>A0AAC8T9F0_9GAMM</name>
<dbReference type="EMBL" id="CP011376">
    <property type="protein sequence ID" value="AKG07311.1"/>
    <property type="molecule type" value="Genomic_DNA"/>
</dbReference>
<proteinExistence type="predicted"/>
<protein>
    <recommendedName>
        <fullName evidence="4">Fimbrial assembly protein</fullName>
    </recommendedName>
</protein>
<feature type="transmembrane region" description="Helical" evidence="1">
    <location>
        <begin position="194"/>
        <end position="210"/>
    </location>
</feature>
<evidence type="ECO:0008006" key="4">
    <source>
        <dbReference type="Google" id="ProtNLM"/>
    </source>
</evidence>
<keyword evidence="1" id="KW-1133">Transmembrane helix</keyword>
<feature type="transmembrane region" description="Helical" evidence="1">
    <location>
        <begin position="135"/>
        <end position="163"/>
    </location>
</feature>
<feature type="transmembrane region" description="Helical" evidence="1">
    <location>
        <begin position="12"/>
        <end position="32"/>
    </location>
</feature>
<evidence type="ECO:0000313" key="2">
    <source>
        <dbReference type="EMBL" id="AKG07311.1"/>
    </source>
</evidence>
<feature type="transmembrane region" description="Helical" evidence="1">
    <location>
        <begin position="44"/>
        <end position="62"/>
    </location>
</feature>
<evidence type="ECO:0000313" key="3">
    <source>
        <dbReference type="Proteomes" id="UP000077465"/>
    </source>
</evidence>
<dbReference type="AlphaFoldDB" id="A0AAC8T9F0"/>
<feature type="transmembrane region" description="Helical" evidence="1">
    <location>
        <begin position="104"/>
        <end position="123"/>
    </location>
</feature>
<organism evidence="2 3">
    <name type="scientific">Moraxella bovoculi</name>
    <dbReference type="NCBI Taxonomy" id="386891"/>
    <lineage>
        <taxon>Bacteria</taxon>
        <taxon>Pseudomonadati</taxon>
        <taxon>Pseudomonadota</taxon>
        <taxon>Gammaproteobacteria</taxon>
        <taxon>Moraxellales</taxon>
        <taxon>Moraxellaceae</taxon>
        <taxon>Moraxella</taxon>
    </lineage>
</organism>
<keyword evidence="1" id="KW-0812">Transmembrane</keyword>
<accession>A0AAC8T9F0</accession>
<dbReference type="InterPro" id="IPR008875">
    <property type="entry name" value="TraX"/>
</dbReference>
<sequence length="249" mass="28798">MLDRAFGGLNAFVIKCLAMLAMTLDHVAWAFLEVDSYLSEWLHFIGRMVAPIMVYLLVVGYYHTHDVMAYARRLLVFALITQLPYWLFSLSIESILQGMPWQDYGHGNVLFTLFCALMALIVYHSSHSTIVKLVLIVLMYTVVQLFDYGFALVAMALLFAYFYHDKRKLITAYVLACPAFYVLTYGFERTVGLGYMHFGMLLAAVMIYYFNGEKGSNFGGRYLFYLFYLFYWFYPVHLLIIALLAYALV</sequence>
<dbReference type="Proteomes" id="UP000077465">
    <property type="component" value="Chromosome"/>
</dbReference>
<evidence type="ECO:0000256" key="1">
    <source>
        <dbReference type="SAM" id="Phobius"/>
    </source>
</evidence>
<reference evidence="2 3" key="1">
    <citation type="submission" date="2015-05" db="EMBL/GenBank/DDBJ databases">
        <authorList>
            <person name="Dickey A."/>
            <person name="Clawson M."/>
            <person name="Bono J."/>
            <person name="Loy J.D."/>
        </authorList>
    </citation>
    <scope>NUCLEOTIDE SEQUENCE [LARGE SCALE GENOMIC DNA]</scope>
    <source>
        <strain evidence="2 3">22581</strain>
    </source>
</reference>
<feature type="transmembrane region" description="Helical" evidence="1">
    <location>
        <begin position="222"/>
        <end position="248"/>
    </location>
</feature>
<feature type="transmembrane region" description="Helical" evidence="1">
    <location>
        <begin position="169"/>
        <end position="187"/>
    </location>
</feature>
<keyword evidence="1" id="KW-0472">Membrane</keyword>
<gene>
    <name evidence="2" type="ORF">AAX06_03015</name>
</gene>
<dbReference type="RefSeq" id="WP_046699172.1">
    <property type="nucleotide sequence ID" value="NZ_CP011376.1"/>
</dbReference>
<feature type="transmembrane region" description="Helical" evidence="1">
    <location>
        <begin position="74"/>
        <end position="92"/>
    </location>
</feature>
<dbReference type="Pfam" id="PF05857">
    <property type="entry name" value="TraX"/>
    <property type="match status" value="1"/>
</dbReference>